<reference evidence="2 3" key="1">
    <citation type="submission" date="2019-02" db="EMBL/GenBank/DDBJ databases">
        <title>Deep-cultivation of Planctomycetes and their phenomic and genomic characterization uncovers novel biology.</title>
        <authorList>
            <person name="Wiegand S."/>
            <person name="Jogler M."/>
            <person name="Boedeker C."/>
            <person name="Pinto D."/>
            <person name="Vollmers J."/>
            <person name="Rivas-Marin E."/>
            <person name="Kohn T."/>
            <person name="Peeters S.H."/>
            <person name="Heuer A."/>
            <person name="Rast P."/>
            <person name="Oberbeckmann S."/>
            <person name="Bunk B."/>
            <person name="Jeske O."/>
            <person name="Meyerdierks A."/>
            <person name="Storesund J.E."/>
            <person name="Kallscheuer N."/>
            <person name="Luecker S."/>
            <person name="Lage O.M."/>
            <person name="Pohl T."/>
            <person name="Merkel B.J."/>
            <person name="Hornburger P."/>
            <person name="Mueller R.-W."/>
            <person name="Bruemmer F."/>
            <person name="Labrenz M."/>
            <person name="Spormann A.M."/>
            <person name="Op Den Camp H."/>
            <person name="Overmann J."/>
            <person name="Amann R."/>
            <person name="Jetten M.S.M."/>
            <person name="Mascher T."/>
            <person name="Medema M.H."/>
            <person name="Devos D.P."/>
            <person name="Kaster A.-K."/>
            <person name="Ovreas L."/>
            <person name="Rohde M."/>
            <person name="Galperin M.Y."/>
            <person name="Jogler C."/>
        </authorList>
    </citation>
    <scope>NUCLEOTIDE SEQUENCE [LARGE SCALE GENOMIC DNA]</scope>
    <source>
        <strain evidence="2 3">Q31b</strain>
    </source>
</reference>
<comment type="caution">
    <text evidence="2">The sequence shown here is derived from an EMBL/GenBank/DDBJ whole genome shotgun (WGS) entry which is preliminary data.</text>
</comment>
<feature type="region of interest" description="Disordered" evidence="1">
    <location>
        <begin position="44"/>
        <end position="79"/>
    </location>
</feature>
<dbReference type="EMBL" id="SJPY01000003">
    <property type="protein sequence ID" value="TWU43385.1"/>
    <property type="molecule type" value="Genomic_DNA"/>
</dbReference>
<keyword evidence="3" id="KW-1185">Reference proteome</keyword>
<evidence type="ECO:0000313" key="3">
    <source>
        <dbReference type="Proteomes" id="UP000315471"/>
    </source>
</evidence>
<gene>
    <name evidence="2" type="ORF">Q31b_24240</name>
</gene>
<dbReference type="RefSeq" id="WP_146599822.1">
    <property type="nucleotide sequence ID" value="NZ_SJPY01000003.1"/>
</dbReference>
<dbReference type="Proteomes" id="UP000315471">
    <property type="component" value="Unassembled WGS sequence"/>
</dbReference>
<organism evidence="2 3">
    <name type="scientific">Novipirellula aureliae</name>
    <dbReference type="NCBI Taxonomy" id="2527966"/>
    <lineage>
        <taxon>Bacteria</taxon>
        <taxon>Pseudomonadati</taxon>
        <taxon>Planctomycetota</taxon>
        <taxon>Planctomycetia</taxon>
        <taxon>Pirellulales</taxon>
        <taxon>Pirellulaceae</taxon>
        <taxon>Novipirellula</taxon>
    </lineage>
</organism>
<evidence type="ECO:0000256" key="1">
    <source>
        <dbReference type="SAM" id="MobiDB-lite"/>
    </source>
</evidence>
<protein>
    <submittedName>
        <fullName evidence="2">Uncharacterized protein</fullName>
    </submittedName>
</protein>
<sequence length="109" mass="11962">MSSTLKKILFGILLGGALAGWSRADDASVINAIERYQDAFNRRDETRGTRCDEKPSEGSFWAGQSAPADHPGNKQETSSNRACFVGSRLTLLYNRIRSIGIDSNPSLRD</sequence>
<accession>A0A5C6E3W6</accession>
<evidence type="ECO:0000313" key="2">
    <source>
        <dbReference type="EMBL" id="TWU43385.1"/>
    </source>
</evidence>
<feature type="compositionally biased region" description="Basic and acidic residues" evidence="1">
    <location>
        <begin position="44"/>
        <end position="56"/>
    </location>
</feature>
<proteinExistence type="predicted"/>
<dbReference type="AlphaFoldDB" id="A0A5C6E3W6"/>
<name>A0A5C6E3W6_9BACT</name>